<dbReference type="Pfam" id="PF10294">
    <property type="entry name" value="Methyltransf_16"/>
    <property type="match status" value="1"/>
</dbReference>
<name>A0AAP0HYI6_9MAGN</name>
<dbReference type="PANTHER" id="PTHR23108:SF0">
    <property type="entry name" value="METHYLTRANSFERASE-LIKE PROTEIN 22"/>
    <property type="match status" value="1"/>
</dbReference>
<dbReference type="InterPro" id="IPR029063">
    <property type="entry name" value="SAM-dependent_MTases_sf"/>
</dbReference>
<evidence type="ECO:0000313" key="1">
    <source>
        <dbReference type="EMBL" id="KAK9102627.1"/>
    </source>
</evidence>
<keyword evidence="2" id="KW-1185">Reference proteome</keyword>
<sequence>MHKGKGANVLGRQPRLSGFISLAMEGECSSSHPSSSNGADEPDHQVMSEIHLGCPPFSSGLHISHFTFPCPPVSDAERLRCVGGEIEQNIDLDEDGDLVLTRKGRPSNNVRLKIQHKITSSIPSVGLQVWKAELVLADFLLHKMFTSSDFDGVVALELGAGTGLLGILLAHVAKTVFLTDRGNEVLDNCYTNVHLNSQIFGDHQVSVYVRELDWNNQWPPIPGSSQLSGGERYKFSWSEEEIDEAMGASILLAADVIYSDELTDALFNTLQSLMSQGFPKVLYLALEKRYNFSLSDLNVVANGYSHFRSYLKNEEELRHAGIRPSRCFVGERNDYESIPQYIREYDRGNDVEIWQIKHISATN</sequence>
<comment type="caution">
    <text evidence="1">The sequence shown here is derived from an EMBL/GenBank/DDBJ whole genome shotgun (WGS) entry which is preliminary data.</text>
</comment>
<reference evidence="1 2" key="1">
    <citation type="submission" date="2024-01" db="EMBL/GenBank/DDBJ databases">
        <title>Genome assemblies of Stephania.</title>
        <authorList>
            <person name="Yang L."/>
        </authorList>
    </citation>
    <scope>NUCLEOTIDE SEQUENCE [LARGE SCALE GENOMIC DNA]</scope>
    <source>
        <strain evidence="1">QJT</strain>
        <tissue evidence="1">Leaf</tissue>
    </source>
</reference>
<dbReference type="SUPFAM" id="SSF53335">
    <property type="entry name" value="S-adenosyl-L-methionine-dependent methyltransferases"/>
    <property type="match status" value="1"/>
</dbReference>
<evidence type="ECO:0000313" key="2">
    <source>
        <dbReference type="Proteomes" id="UP001417504"/>
    </source>
</evidence>
<dbReference type="EMBL" id="JBBNAE010000008">
    <property type="protein sequence ID" value="KAK9102627.1"/>
    <property type="molecule type" value="Genomic_DNA"/>
</dbReference>
<dbReference type="Proteomes" id="UP001417504">
    <property type="component" value="Unassembled WGS sequence"/>
</dbReference>
<gene>
    <name evidence="1" type="ORF">Sjap_019881</name>
</gene>
<proteinExistence type="predicted"/>
<dbReference type="InterPro" id="IPR019410">
    <property type="entry name" value="Methyltransf_16"/>
</dbReference>
<organism evidence="1 2">
    <name type="scientific">Stephania japonica</name>
    <dbReference type="NCBI Taxonomy" id="461633"/>
    <lineage>
        <taxon>Eukaryota</taxon>
        <taxon>Viridiplantae</taxon>
        <taxon>Streptophyta</taxon>
        <taxon>Embryophyta</taxon>
        <taxon>Tracheophyta</taxon>
        <taxon>Spermatophyta</taxon>
        <taxon>Magnoliopsida</taxon>
        <taxon>Ranunculales</taxon>
        <taxon>Menispermaceae</taxon>
        <taxon>Menispermoideae</taxon>
        <taxon>Cissampelideae</taxon>
        <taxon>Stephania</taxon>
    </lineage>
</organism>
<dbReference type="AlphaFoldDB" id="A0AAP0HYI6"/>
<dbReference type="Gene3D" id="3.40.50.150">
    <property type="entry name" value="Vaccinia Virus protein VP39"/>
    <property type="match status" value="1"/>
</dbReference>
<evidence type="ECO:0008006" key="3">
    <source>
        <dbReference type="Google" id="ProtNLM"/>
    </source>
</evidence>
<dbReference type="GO" id="GO:0005634">
    <property type="term" value="C:nucleus"/>
    <property type="evidence" value="ECO:0007669"/>
    <property type="project" value="TreeGrafter"/>
</dbReference>
<accession>A0AAP0HYI6</accession>
<dbReference type="GO" id="GO:0008276">
    <property type="term" value="F:protein methyltransferase activity"/>
    <property type="evidence" value="ECO:0007669"/>
    <property type="project" value="InterPro"/>
</dbReference>
<dbReference type="PANTHER" id="PTHR23108">
    <property type="entry name" value="METHYLTRANSFERASE-RELATED"/>
    <property type="match status" value="1"/>
</dbReference>
<dbReference type="InterPro" id="IPR038899">
    <property type="entry name" value="METTL22"/>
</dbReference>
<protein>
    <recommendedName>
        <fullName evidence="3">Methyltransferase-like protein 22</fullName>
    </recommendedName>
</protein>